<comment type="similarity">
    <text evidence="1 3">Belongs to the enoyl-CoA hydratase/isomerase family.</text>
</comment>
<reference evidence="4 5" key="1">
    <citation type="submission" date="2017-08" db="EMBL/GenBank/DDBJ databases">
        <title>Infants hospitalized years apart are colonized by the same room-sourced microbial strains.</title>
        <authorList>
            <person name="Brooks B."/>
            <person name="Olm M.R."/>
            <person name="Firek B.A."/>
            <person name="Baker R."/>
            <person name="Thomas B.C."/>
            <person name="Morowitz M.J."/>
            <person name="Banfield J.F."/>
        </authorList>
    </citation>
    <scope>NUCLEOTIDE SEQUENCE [LARGE SCALE GENOMIC DNA]</scope>
    <source>
        <strain evidence="4">S2_003_000_R2_14</strain>
    </source>
</reference>
<name>A0A2W5TA86_9BACT</name>
<dbReference type="SUPFAM" id="SSF52096">
    <property type="entry name" value="ClpP/crotonase"/>
    <property type="match status" value="1"/>
</dbReference>
<evidence type="ECO:0000256" key="1">
    <source>
        <dbReference type="ARBA" id="ARBA00005254"/>
    </source>
</evidence>
<evidence type="ECO:0000313" key="5">
    <source>
        <dbReference type="Proteomes" id="UP000249061"/>
    </source>
</evidence>
<sequence>MINAHVADGIASLELNRPEVRNAINRELCDVISRQLDAWAARDDVRVVIVSGAGGKAFAAGADIAELKDRTHTQSFLAWTQRMLQQLEDFPRPTIAAIDGYALGGGLELALACDLRVASRTAKVGMPEVTLGIFPSAGGTWRLPRLVGLGRAKELIYTGRIVDAAEAATWGLWESLVDTDARAEAHRIATQIAANAPLAVQVAKVALNAAARVNHAPMEWVGQGLLFDSPEKHQRMQAFLEKRKK</sequence>
<dbReference type="InterPro" id="IPR029045">
    <property type="entry name" value="ClpP/crotonase-like_dom_sf"/>
</dbReference>
<proteinExistence type="inferred from homology"/>
<keyword evidence="2" id="KW-0456">Lyase</keyword>
<dbReference type="InterPro" id="IPR001753">
    <property type="entry name" value="Enoyl-CoA_hydra/iso"/>
</dbReference>
<gene>
    <name evidence="4" type="ORF">DI536_19270</name>
</gene>
<comment type="caution">
    <text evidence="4">The sequence shown here is derived from an EMBL/GenBank/DDBJ whole genome shotgun (WGS) entry which is preliminary data.</text>
</comment>
<protein>
    <submittedName>
        <fullName evidence="4">Enoyl-CoA hydratase</fullName>
    </submittedName>
</protein>
<dbReference type="AlphaFoldDB" id="A0A2W5TA86"/>
<dbReference type="Gene3D" id="3.90.226.10">
    <property type="entry name" value="2-enoyl-CoA Hydratase, Chain A, domain 1"/>
    <property type="match status" value="1"/>
</dbReference>
<dbReference type="FunFam" id="3.90.226.10:FF:000009">
    <property type="entry name" value="Carnitinyl-CoA dehydratase"/>
    <property type="match status" value="1"/>
</dbReference>
<dbReference type="InterPro" id="IPR018376">
    <property type="entry name" value="Enoyl-CoA_hyd/isom_CS"/>
</dbReference>
<dbReference type="CDD" id="cd06558">
    <property type="entry name" value="crotonase-like"/>
    <property type="match status" value="1"/>
</dbReference>
<accession>A0A2W5TA86</accession>
<dbReference type="GO" id="GO:0016829">
    <property type="term" value="F:lyase activity"/>
    <property type="evidence" value="ECO:0007669"/>
    <property type="project" value="UniProtKB-KW"/>
</dbReference>
<dbReference type="EMBL" id="QFQP01000016">
    <property type="protein sequence ID" value="PZR10817.1"/>
    <property type="molecule type" value="Genomic_DNA"/>
</dbReference>
<dbReference type="PROSITE" id="PS00166">
    <property type="entry name" value="ENOYL_COA_HYDRATASE"/>
    <property type="match status" value="1"/>
</dbReference>
<dbReference type="PANTHER" id="PTHR11941">
    <property type="entry name" value="ENOYL-COA HYDRATASE-RELATED"/>
    <property type="match status" value="1"/>
</dbReference>
<evidence type="ECO:0000256" key="2">
    <source>
        <dbReference type="ARBA" id="ARBA00023239"/>
    </source>
</evidence>
<dbReference type="Proteomes" id="UP000249061">
    <property type="component" value="Unassembled WGS sequence"/>
</dbReference>
<organism evidence="4 5">
    <name type="scientific">Archangium gephyra</name>
    <dbReference type="NCBI Taxonomy" id="48"/>
    <lineage>
        <taxon>Bacteria</taxon>
        <taxon>Pseudomonadati</taxon>
        <taxon>Myxococcota</taxon>
        <taxon>Myxococcia</taxon>
        <taxon>Myxococcales</taxon>
        <taxon>Cystobacterineae</taxon>
        <taxon>Archangiaceae</taxon>
        <taxon>Archangium</taxon>
    </lineage>
</organism>
<dbReference type="Pfam" id="PF00378">
    <property type="entry name" value="ECH_1"/>
    <property type="match status" value="1"/>
</dbReference>
<evidence type="ECO:0000313" key="4">
    <source>
        <dbReference type="EMBL" id="PZR10817.1"/>
    </source>
</evidence>
<dbReference type="GO" id="GO:0006635">
    <property type="term" value="P:fatty acid beta-oxidation"/>
    <property type="evidence" value="ECO:0007669"/>
    <property type="project" value="TreeGrafter"/>
</dbReference>
<dbReference type="PANTHER" id="PTHR11941:SF54">
    <property type="entry name" value="ENOYL-COA HYDRATASE, MITOCHONDRIAL"/>
    <property type="match status" value="1"/>
</dbReference>
<evidence type="ECO:0000256" key="3">
    <source>
        <dbReference type="RuleBase" id="RU003707"/>
    </source>
</evidence>